<evidence type="ECO:0000256" key="2">
    <source>
        <dbReference type="ARBA" id="ARBA00023027"/>
    </source>
</evidence>
<feature type="domain" description="Lactate/malate dehydrogenase C-terminal" evidence="4">
    <location>
        <begin position="41"/>
        <end position="137"/>
    </location>
</feature>
<evidence type="ECO:0000256" key="1">
    <source>
        <dbReference type="ARBA" id="ARBA00023002"/>
    </source>
</evidence>
<dbReference type="Gramene" id="AET5Gv20939300.3">
    <property type="protein sequence ID" value="AET5Gv20939300.3"/>
    <property type="gene ID" value="AET5Gv20939300"/>
</dbReference>
<keyword evidence="3" id="KW-0472">Membrane</keyword>
<keyword evidence="3" id="KW-0812">Transmembrane</keyword>
<keyword evidence="3" id="KW-1133">Transmembrane helix</keyword>
<keyword evidence="6" id="KW-1185">Reference proteome</keyword>
<proteinExistence type="predicted"/>
<evidence type="ECO:0000256" key="3">
    <source>
        <dbReference type="SAM" id="Phobius"/>
    </source>
</evidence>
<reference evidence="6" key="2">
    <citation type="journal article" date="2017" name="Nat. Plants">
        <title>The Aegilops tauschii genome reveals multiple impacts of transposons.</title>
        <authorList>
            <person name="Zhao G."/>
            <person name="Zou C."/>
            <person name="Li K."/>
            <person name="Wang K."/>
            <person name="Li T."/>
            <person name="Gao L."/>
            <person name="Zhang X."/>
            <person name="Wang H."/>
            <person name="Yang Z."/>
            <person name="Liu X."/>
            <person name="Jiang W."/>
            <person name="Mao L."/>
            <person name="Kong X."/>
            <person name="Jiao Y."/>
            <person name="Jia J."/>
        </authorList>
    </citation>
    <scope>NUCLEOTIDE SEQUENCE [LARGE SCALE GENOMIC DNA]</scope>
    <source>
        <strain evidence="6">cv. AL8/78</strain>
    </source>
</reference>
<dbReference type="PANTHER" id="PTHR11540">
    <property type="entry name" value="MALATE AND LACTATE DEHYDROGENASE"/>
    <property type="match status" value="1"/>
</dbReference>
<dbReference type="AlphaFoldDB" id="A0A453LX83"/>
<dbReference type="Pfam" id="PF02866">
    <property type="entry name" value="Ldh_1_C"/>
    <property type="match status" value="1"/>
</dbReference>
<dbReference type="Proteomes" id="UP000015105">
    <property type="component" value="Chromosome 5D"/>
</dbReference>
<feature type="transmembrane region" description="Helical" evidence="3">
    <location>
        <begin position="22"/>
        <end position="42"/>
    </location>
</feature>
<evidence type="ECO:0000313" key="5">
    <source>
        <dbReference type="EnsemblPlants" id="AET5Gv20939300.3"/>
    </source>
</evidence>
<name>A0A453LX83_AEGTS</name>
<reference evidence="5" key="3">
    <citation type="journal article" date="2017" name="Nature">
        <title>Genome sequence of the progenitor of the wheat D genome Aegilops tauschii.</title>
        <authorList>
            <person name="Luo M.C."/>
            <person name="Gu Y.Q."/>
            <person name="Puiu D."/>
            <person name="Wang H."/>
            <person name="Twardziok S.O."/>
            <person name="Deal K.R."/>
            <person name="Huo N."/>
            <person name="Zhu T."/>
            <person name="Wang L."/>
            <person name="Wang Y."/>
            <person name="McGuire P.E."/>
            <person name="Liu S."/>
            <person name="Long H."/>
            <person name="Ramasamy R.K."/>
            <person name="Rodriguez J.C."/>
            <person name="Van S.L."/>
            <person name="Yuan L."/>
            <person name="Wang Z."/>
            <person name="Xia Z."/>
            <person name="Xiao L."/>
            <person name="Anderson O.D."/>
            <person name="Ouyang S."/>
            <person name="Liang Y."/>
            <person name="Zimin A.V."/>
            <person name="Pertea G."/>
            <person name="Qi P."/>
            <person name="Bennetzen J.L."/>
            <person name="Dai X."/>
            <person name="Dawson M.W."/>
            <person name="Muller H.G."/>
            <person name="Kugler K."/>
            <person name="Rivarola-Duarte L."/>
            <person name="Spannagl M."/>
            <person name="Mayer K.F.X."/>
            <person name="Lu F.H."/>
            <person name="Bevan M.W."/>
            <person name="Leroy P."/>
            <person name="Li P."/>
            <person name="You F.M."/>
            <person name="Sun Q."/>
            <person name="Liu Z."/>
            <person name="Lyons E."/>
            <person name="Wicker T."/>
            <person name="Salzberg S.L."/>
            <person name="Devos K.M."/>
            <person name="Dvorak J."/>
        </authorList>
    </citation>
    <scope>NUCLEOTIDE SEQUENCE [LARGE SCALE GENOMIC DNA]</scope>
    <source>
        <strain evidence="5">cv. AL8/78</strain>
    </source>
</reference>
<dbReference type="GO" id="GO:0030060">
    <property type="term" value="F:L-malate dehydrogenase (NAD+) activity"/>
    <property type="evidence" value="ECO:0007669"/>
    <property type="project" value="TreeGrafter"/>
</dbReference>
<dbReference type="Gene3D" id="3.90.110.10">
    <property type="entry name" value="Lactate dehydrogenase/glycoside hydrolase, family 4, C-terminal"/>
    <property type="match status" value="1"/>
</dbReference>
<dbReference type="InterPro" id="IPR022383">
    <property type="entry name" value="Lactate/malate_DH_C"/>
</dbReference>
<protein>
    <recommendedName>
        <fullName evidence="4">Lactate/malate dehydrogenase C-terminal domain-containing protein</fullName>
    </recommendedName>
</protein>
<reference evidence="5" key="5">
    <citation type="journal article" date="2021" name="G3 (Bethesda)">
        <title>Aegilops tauschii genome assembly Aet v5.0 features greater sequence contiguity and improved annotation.</title>
        <authorList>
            <person name="Wang L."/>
            <person name="Zhu T."/>
            <person name="Rodriguez J.C."/>
            <person name="Deal K.R."/>
            <person name="Dubcovsky J."/>
            <person name="McGuire P.E."/>
            <person name="Lux T."/>
            <person name="Spannagl M."/>
            <person name="Mayer K.F.X."/>
            <person name="Baldrich P."/>
            <person name="Meyers B.C."/>
            <person name="Huo N."/>
            <person name="Gu Y.Q."/>
            <person name="Zhou H."/>
            <person name="Devos K.M."/>
            <person name="Bennetzen J.L."/>
            <person name="Unver T."/>
            <person name="Budak H."/>
            <person name="Gulick P.J."/>
            <person name="Galiba G."/>
            <person name="Kalapos B."/>
            <person name="Nelson D.R."/>
            <person name="Li P."/>
            <person name="You F.M."/>
            <person name="Luo M.C."/>
            <person name="Dvorak J."/>
        </authorList>
    </citation>
    <scope>NUCLEOTIDE SEQUENCE [LARGE SCALE GENOMIC DNA]</scope>
    <source>
        <strain evidence="5">cv. AL8/78</strain>
    </source>
</reference>
<dbReference type="SUPFAM" id="SSF56327">
    <property type="entry name" value="LDH C-terminal domain-like"/>
    <property type="match status" value="1"/>
</dbReference>
<dbReference type="InterPro" id="IPR015955">
    <property type="entry name" value="Lactate_DH/Glyco_Ohase_4_C"/>
</dbReference>
<keyword evidence="2" id="KW-0520">NAD</keyword>
<reference evidence="6" key="1">
    <citation type="journal article" date="2014" name="Science">
        <title>Ancient hybridizations among the ancestral genomes of bread wheat.</title>
        <authorList>
            <consortium name="International Wheat Genome Sequencing Consortium,"/>
            <person name="Marcussen T."/>
            <person name="Sandve S.R."/>
            <person name="Heier L."/>
            <person name="Spannagl M."/>
            <person name="Pfeifer M."/>
            <person name="Jakobsen K.S."/>
            <person name="Wulff B.B."/>
            <person name="Steuernagel B."/>
            <person name="Mayer K.F."/>
            <person name="Olsen O.A."/>
        </authorList>
    </citation>
    <scope>NUCLEOTIDE SEQUENCE [LARGE SCALE GENOMIC DNA]</scope>
    <source>
        <strain evidence="6">cv. AL8/78</strain>
    </source>
</reference>
<organism evidence="5 6">
    <name type="scientific">Aegilops tauschii subsp. strangulata</name>
    <name type="common">Goatgrass</name>
    <dbReference type="NCBI Taxonomy" id="200361"/>
    <lineage>
        <taxon>Eukaryota</taxon>
        <taxon>Viridiplantae</taxon>
        <taxon>Streptophyta</taxon>
        <taxon>Embryophyta</taxon>
        <taxon>Tracheophyta</taxon>
        <taxon>Spermatophyta</taxon>
        <taxon>Magnoliopsida</taxon>
        <taxon>Liliopsida</taxon>
        <taxon>Poales</taxon>
        <taxon>Poaceae</taxon>
        <taxon>BOP clade</taxon>
        <taxon>Pooideae</taxon>
        <taxon>Triticodae</taxon>
        <taxon>Triticeae</taxon>
        <taxon>Triticinae</taxon>
        <taxon>Aegilops</taxon>
    </lineage>
</organism>
<sequence>AHSYIVSYPFGFLYLDLELPQFQFSFIFCLPFEFNILFSLMIQAKAGAGSATLSMAFAAAKFADACLRGMRGDAGIVECSYVASEVTELPFFASKVRLGRGGAEEILPLGPLNDFERAGLEKAKKELSESIEKGVSFMNK</sequence>
<accession>A0A453LX83</accession>
<keyword evidence="1" id="KW-0560">Oxidoreductase</keyword>
<dbReference type="EnsemblPlants" id="AET5Gv20939300.3">
    <property type="protein sequence ID" value="AET5Gv20939300.3"/>
    <property type="gene ID" value="AET5Gv20939300"/>
</dbReference>
<evidence type="ECO:0000259" key="4">
    <source>
        <dbReference type="Pfam" id="PF02866"/>
    </source>
</evidence>
<reference evidence="5" key="4">
    <citation type="submission" date="2019-03" db="UniProtKB">
        <authorList>
            <consortium name="EnsemblPlants"/>
        </authorList>
    </citation>
    <scope>IDENTIFICATION</scope>
</reference>
<evidence type="ECO:0000313" key="6">
    <source>
        <dbReference type="Proteomes" id="UP000015105"/>
    </source>
</evidence>
<dbReference type="GO" id="GO:0009507">
    <property type="term" value="C:chloroplast"/>
    <property type="evidence" value="ECO:0007669"/>
    <property type="project" value="TreeGrafter"/>
</dbReference>
<dbReference type="PANTHER" id="PTHR11540:SF68">
    <property type="entry name" value="MALATE DEHYDROGENASE"/>
    <property type="match status" value="1"/>
</dbReference>